<feature type="transmembrane region" description="Helical" evidence="1">
    <location>
        <begin position="751"/>
        <end position="773"/>
    </location>
</feature>
<dbReference type="AlphaFoldDB" id="A0A934N637"/>
<gene>
    <name evidence="2" type="ORF">JF886_09000</name>
</gene>
<feature type="transmembrane region" description="Helical" evidence="1">
    <location>
        <begin position="489"/>
        <end position="508"/>
    </location>
</feature>
<dbReference type="PANTHER" id="PTHR38454">
    <property type="entry name" value="INTEGRAL MEMBRANE PROTEIN-RELATED"/>
    <property type="match status" value="1"/>
</dbReference>
<organism evidence="2 3">
    <name type="scientific">Candidatus Aeolococcus gillhamiae</name>
    <dbReference type="NCBI Taxonomy" id="3127015"/>
    <lineage>
        <taxon>Bacteria</taxon>
        <taxon>Bacillati</taxon>
        <taxon>Candidatus Dormiibacterota</taxon>
        <taxon>Candidatus Dormibacteria</taxon>
        <taxon>Candidatus Aeolococcales</taxon>
        <taxon>Candidatus Aeolococcaceae</taxon>
        <taxon>Candidatus Aeolococcus</taxon>
    </lineage>
</organism>
<name>A0A934N637_9BACT</name>
<feature type="transmembrane region" description="Helical" evidence="1">
    <location>
        <begin position="174"/>
        <end position="192"/>
    </location>
</feature>
<proteinExistence type="predicted"/>
<feature type="transmembrane region" description="Helical" evidence="1">
    <location>
        <begin position="124"/>
        <end position="144"/>
    </location>
</feature>
<evidence type="ECO:0000256" key="1">
    <source>
        <dbReference type="SAM" id="Phobius"/>
    </source>
</evidence>
<feature type="transmembrane region" description="Helical" evidence="1">
    <location>
        <begin position="199"/>
        <end position="215"/>
    </location>
</feature>
<reference evidence="2 3" key="1">
    <citation type="submission" date="2020-10" db="EMBL/GenBank/DDBJ databases">
        <title>Ca. Dormibacterota MAGs.</title>
        <authorList>
            <person name="Montgomery K."/>
        </authorList>
    </citation>
    <scope>NUCLEOTIDE SEQUENCE [LARGE SCALE GENOMIC DNA]</scope>
    <source>
        <strain evidence="2">SC8812_S17_18</strain>
    </source>
</reference>
<dbReference type="Proteomes" id="UP000606991">
    <property type="component" value="Unassembled WGS sequence"/>
</dbReference>
<sequence length="788" mass="81202">MIPSRLRPLATAPALLLIAVAITFAVLWRGVLFGHQGLIGGDILNNIPPWTAGTPPMHARNDLVSDPVTQFVPWLTSVRQQWLAGHIPLWNPDAFAGAPLLANDQSAVFSPFTLVALPFAPARGYSLAMLFKLVVAGVGMGVFLRQLRVGYTAAIVAGIAYASSSFMVDWLGHPQSAVAAIFPWAFASVELWLQTRRRLALLGLAAAVALQFLAGHAETTLHLGLMLAFYVAVRALVLERWRWQAIAGVAAAAALGTALAGVQLVPFLTELGNSTLVSDRSATGVGFGHLLAGELISWILPNGLGNPGIDNLPGPAPNYLEATGFIGVGALVLGGLGIVHSLKTRRSVGFALGISVVLAAGVVYGPLSQVAGRLPLLSSSSNARMIVVICFGMAAFAGLGVEAVLRMRPRWSAGRAASAGWALLGVGATALVGVVVLGLMLAAQGKAVDGLLPQWHGNVGFWVLEAGLSLLAALCFLAAAALGRGGSGAAAGLACLVLAEGAIFAGPLQPRVPLANDPPPSATMTWLQEHRADGAVAGRALAMIPNLATEYGVRDVRGVDVTIDPRVRLYWSHADPGYDDRTFYTQLDRPGPAWLAAAGVRYYVSAPADVPAGATPVIQNPGFTLSSVAGTRPFAFSAAAVVAAAGADDAVSKLAADPLGPVVVESAGVGQPAAHADVSLTRQDAGAVDLDVSATAPATVVVLQSYTPDWKAQVDGAATPVRAADVLFQSFTVPAGHHLVTLRYQPASVTFGLIASALGIVGLAALFAVPFALARRRTPRRGAGSGSG</sequence>
<keyword evidence="1" id="KW-1133">Transmembrane helix</keyword>
<keyword evidence="1" id="KW-0472">Membrane</keyword>
<comment type="caution">
    <text evidence="2">The sequence shown here is derived from an EMBL/GenBank/DDBJ whole genome shotgun (WGS) entry which is preliminary data.</text>
</comment>
<accession>A0A934N637</accession>
<feature type="transmembrane region" description="Helical" evidence="1">
    <location>
        <begin position="347"/>
        <end position="365"/>
    </location>
</feature>
<dbReference type="PANTHER" id="PTHR38454:SF1">
    <property type="entry name" value="INTEGRAL MEMBRANE PROTEIN"/>
    <property type="match status" value="1"/>
</dbReference>
<dbReference type="InterPro" id="IPR018580">
    <property type="entry name" value="Uncharacterised_YfhO"/>
</dbReference>
<feature type="transmembrane region" description="Helical" evidence="1">
    <location>
        <begin position="245"/>
        <end position="268"/>
    </location>
</feature>
<protein>
    <submittedName>
        <fullName evidence="2">YfhO family protein</fullName>
    </submittedName>
</protein>
<feature type="transmembrane region" description="Helical" evidence="1">
    <location>
        <begin position="461"/>
        <end position="482"/>
    </location>
</feature>
<keyword evidence="1" id="KW-0812">Transmembrane</keyword>
<dbReference type="RefSeq" id="WP_337311666.1">
    <property type="nucleotide sequence ID" value="NZ_JAEKNS010000094.1"/>
</dbReference>
<feature type="transmembrane region" description="Helical" evidence="1">
    <location>
        <begin position="221"/>
        <end position="238"/>
    </location>
</feature>
<feature type="transmembrane region" description="Helical" evidence="1">
    <location>
        <begin position="151"/>
        <end position="168"/>
    </location>
</feature>
<feature type="transmembrane region" description="Helical" evidence="1">
    <location>
        <begin position="417"/>
        <end position="441"/>
    </location>
</feature>
<evidence type="ECO:0000313" key="3">
    <source>
        <dbReference type="Proteomes" id="UP000606991"/>
    </source>
</evidence>
<evidence type="ECO:0000313" key="2">
    <source>
        <dbReference type="EMBL" id="MBJ7594979.1"/>
    </source>
</evidence>
<dbReference type="EMBL" id="JAEKNS010000094">
    <property type="protein sequence ID" value="MBJ7594979.1"/>
    <property type="molecule type" value="Genomic_DNA"/>
</dbReference>
<feature type="transmembrane region" description="Helical" evidence="1">
    <location>
        <begin position="385"/>
        <end position="405"/>
    </location>
</feature>
<feature type="transmembrane region" description="Helical" evidence="1">
    <location>
        <begin position="322"/>
        <end position="340"/>
    </location>
</feature>